<dbReference type="Pfam" id="PF10344">
    <property type="entry name" value="Hobbit"/>
    <property type="match status" value="1"/>
</dbReference>
<dbReference type="AlphaFoldDB" id="V8N4C6"/>
<sequence>MPQILATIILSASVSNVSLSVQLGDTPPFALGFNSISVDYQHLRPQSVHQRAVLAVDHFCWR</sequence>
<reference evidence="2 3" key="1">
    <citation type="journal article" date="2013" name="Proc. Natl. Acad. Sci. U.S.A.">
        <title>The king cobra genome reveals dynamic gene evolution and adaptation in the snake venom system.</title>
        <authorList>
            <person name="Vonk F.J."/>
            <person name="Casewell N.R."/>
            <person name="Henkel C.V."/>
            <person name="Heimberg A.M."/>
            <person name="Jansen H.J."/>
            <person name="McCleary R.J."/>
            <person name="Kerkkamp H.M."/>
            <person name="Vos R.A."/>
            <person name="Guerreiro I."/>
            <person name="Calvete J.J."/>
            <person name="Wuster W."/>
            <person name="Woods A.E."/>
            <person name="Logan J.M."/>
            <person name="Harrison R.A."/>
            <person name="Castoe T.A."/>
            <person name="de Koning A.P."/>
            <person name="Pollock D.D."/>
            <person name="Yandell M."/>
            <person name="Calderon D."/>
            <person name="Renjifo C."/>
            <person name="Currier R.B."/>
            <person name="Salgado D."/>
            <person name="Pla D."/>
            <person name="Sanz L."/>
            <person name="Hyder A.S."/>
            <person name="Ribeiro J.M."/>
            <person name="Arntzen J.W."/>
            <person name="van den Thillart G.E."/>
            <person name="Boetzer M."/>
            <person name="Pirovano W."/>
            <person name="Dirks R.P."/>
            <person name="Spaink H.P."/>
            <person name="Duboule D."/>
            <person name="McGlinn E."/>
            <person name="Kini R.M."/>
            <person name="Richardson M.K."/>
        </authorList>
    </citation>
    <scope>NUCLEOTIDE SEQUENCE</scope>
    <source>
        <tissue evidence="2">Blood</tissue>
    </source>
</reference>
<evidence type="ECO:0000313" key="3">
    <source>
        <dbReference type="Proteomes" id="UP000018936"/>
    </source>
</evidence>
<evidence type="ECO:0000313" key="2">
    <source>
        <dbReference type="EMBL" id="ETE56417.1"/>
    </source>
</evidence>
<protein>
    <submittedName>
        <fullName evidence="2">Uncharacterized protein</fullName>
    </submittedName>
</protein>
<accession>V8N4C6</accession>
<gene>
    <name evidence="2" type="ORF">L345_17872</name>
</gene>
<dbReference type="InterPro" id="IPR045167">
    <property type="entry name" value="Hobbit"/>
</dbReference>
<keyword evidence="1" id="KW-0732">Signal</keyword>
<proteinExistence type="predicted"/>
<keyword evidence="3" id="KW-1185">Reference proteome</keyword>
<dbReference type="EMBL" id="AZIM01022976">
    <property type="protein sequence ID" value="ETE56417.1"/>
    <property type="molecule type" value="Genomic_DNA"/>
</dbReference>
<feature type="chain" id="PRO_5004770476" evidence="1">
    <location>
        <begin position="21"/>
        <end position="62"/>
    </location>
</feature>
<comment type="caution">
    <text evidence="2">The sequence shown here is derived from an EMBL/GenBank/DDBJ whole genome shotgun (WGS) entry which is preliminary data.</text>
</comment>
<feature type="non-terminal residue" evidence="2">
    <location>
        <position position="62"/>
    </location>
</feature>
<dbReference type="Proteomes" id="UP000018936">
    <property type="component" value="Unassembled WGS sequence"/>
</dbReference>
<feature type="signal peptide" evidence="1">
    <location>
        <begin position="1"/>
        <end position="20"/>
    </location>
</feature>
<dbReference type="OrthoDB" id="1562405at2759"/>
<organism evidence="2 3">
    <name type="scientific">Ophiophagus hannah</name>
    <name type="common">King cobra</name>
    <name type="synonym">Naja hannah</name>
    <dbReference type="NCBI Taxonomy" id="8665"/>
    <lineage>
        <taxon>Eukaryota</taxon>
        <taxon>Metazoa</taxon>
        <taxon>Chordata</taxon>
        <taxon>Craniata</taxon>
        <taxon>Vertebrata</taxon>
        <taxon>Euteleostomi</taxon>
        <taxon>Lepidosauria</taxon>
        <taxon>Squamata</taxon>
        <taxon>Bifurcata</taxon>
        <taxon>Unidentata</taxon>
        <taxon>Episquamata</taxon>
        <taxon>Toxicofera</taxon>
        <taxon>Serpentes</taxon>
        <taxon>Colubroidea</taxon>
        <taxon>Elapidae</taxon>
        <taxon>Elapinae</taxon>
        <taxon>Ophiophagus</taxon>
    </lineage>
</organism>
<evidence type="ECO:0000256" key="1">
    <source>
        <dbReference type="SAM" id="SignalP"/>
    </source>
</evidence>
<name>V8N4C6_OPHHA</name>